<dbReference type="SMART" id="SM00562">
    <property type="entry name" value="NDK"/>
    <property type="match status" value="1"/>
</dbReference>
<dbReference type="InterPro" id="IPR034907">
    <property type="entry name" value="NDK-like_dom"/>
</dbReference>
<keyword evidence="4" id="KW-0808">Transferase</keyword>
<dbReference type="PRINTS" id="PR01243">
    <property type="entry name" value="NUCDPKINASE"/>
</dbReference>
<evidence type="ECO:0000256" key="8">
    <source>
        <dbReference type="PROSITE-ProRule" id="PRU00706"/>
    </source>
</evidence>
<dbReference type="PANTHER" id="PTHR46161:SF3">
    <property type="entry name" value="NUCLEOSIDE DIPHOSPHATE KINASE DDB_G0292928-RELATED"/>
    <property type="match status" value="1"/>
</dbReference>
<comment type="catalytic activity">
    <reaction evidence="2">
        <text>a ribonucleoside 5'-diphosphate + ATP = a ribonucleoside 5'-triphosphate + ADP</text>
        <dbReference type="Rhea" id="RHEA:18113"/>
        <dbReference type="ChEBI" id="CHEBI:30616"/>
        <dbReference type="ChEBI" id="CHEBI:57930"/>
        <dbReference type="ChEBI" id="CHEBI:61557"/>
        <dbReference type="ChEBI" id="CHEBI:456216"/>
        <dbReference type="EC" id="2.7.4.6"/>
    </reaction>
</comment>
<name>A0A2U1N3P5_ARTAN</name>
<evidence type="ECO:0000313" key="12">
    <source>
        <dbReference type="Proteomes" id="UP000245207"/>
    </source>
</evidence>
<evidence type="ECO:0000256" key="2">
    <source>
        <dbReference type="ARBA" id="ARBA00000937"/>
    </source>
</evidence>
<dbReference type="GO" id="GO:0004550">
    <property type="term" value="F:nucleoside diphosphate kinase activity"/>
    <property type="evidence" value="ECO:0007669"/>
    <property type="project" value="UniProtKB-EC"/>
</dbReference>
<dbReference type="GO" id="GO:0006183">
    <property type="term" value="P:GTP biosynthetic process"/>
    <property type="evidence" value="ECO:0007669"/>
    <property type="project" value="InterPro"/>
</dbReference>
<evidence type="ECO:0000259" key="10">
    <source>
        <dbReference type="SMART" id="SM00562"/>
    </source>
</evidence>
<evidence type="ECO:0000256" key="9">
    <source>
        <dbReference type="RuleBase" id="RU004011"/>
    </source>
</evidence>
<organism evidence="11 12">
    <name type="scientific">Artemisia annua</name>
    <name type="common">Sweet wormwood</name>
    <dbReference type="NCBI Taxonomy" id="35608"/>
    <lineage>
        <taxon>Eukaryota</taxon>
        <taxon>Viridiplantae</taxon>
        <taxon>Streptophyta</taxon>
        <taxon>Embryophyta</taxon>
        <taxon>Tracheophyta</taxon>
        <taxon>Spermatophyta</taxon>
        <taxon>Magnoliopsida</taxon>
        <taxon>eudicotyledons</taxon>
        <taxon>Gunneridae</taxon>
        <taxon>Pentapetalae</taxon>
        <taxon>asterids</taxon>
        <taxon>campanulids</taxon>
        <taxon>Asterales</taxon>
        <taxon>Asteraceae</taxon>
        <taxon>Asteroideae</taxon>
        <taxon>Anthemideae</taxon>
        <taxon>Artemisiinae</taxon>
        <taxon>Artemisia</taxon>
    </lineage>
</organism>
<dbReference type="InterPro" id="IPR001564">
    <property type="entry name" value="Nucleoside_diP_kinase"/>
</dbReference>
<gene>
    <name evidence="11" type="ORF">CTI12_AA312350</name>
</gene>
<proteinExistence type="inferred from homology"/>
<dbReference type="PROSITE" id="PS51374">
    <property type="entry name" value="NDPK_LIKE"/>
    <property type="match status" value="1"/>
</dbReference>
<dbReference type="STRING" id="35608.A0A2U1N3P5"/>
<evidence type="ECO:0000313" key="11">
    <source>
        <dbReference type="EMBL" id="PWA68096.1"/>
    </source>
</evidence>
<evidence type="ECO:0000256" key="7">
    <source>
        <dbReference type="ARBA" id="ARBA00022840"/>
    </source>
</evidence>
<dbReference type="Gene3D" id="3.30.70.141">
    <property type="entry name" value="Nucleoside diphosphate kinase-like domain"/>
    <property type="match status" value="1"/>
</dbReference>
<comment type="caution">
    <text evidence="8">Lacks conserved residue(s) required for the propagation of feature annotation.</text>
</comment>
<dbReference type="OrthoDB" id="2162449at2759"/>
<dbReference type="InterPro" id="IPR036850">
    <property type="entry name" value="NDK-like_dom_sf"/>
</dbReference>
<evidence type="ECO:0000256" key="6">
    <source>
        <dbReference type="ARBA" id="ARBA00022777"/>
    </source>
</evidence>
<dbReference type="PANTHER" id="PTHR46161">
    <property type="entry name" value="NUCLEOSIDE DIPHOSPHATE KINASE"/>
    <property type="match status" value="1"/>
</dbReference>
<dbReference type="AlphaFoldDB" id="A0A2U1N3P5"/>
<dbReference type="GO" id="GO:0006241">
    <property type="term" value="P:CTP biosynthetic process"/>
    <property type="evidence" value="ECO:0007669"/>
    <property type="project" value="InterPro"/>
</dbReference>
<evidence type="ECO:0000256" key="3">
    <source>
        <dbReference type="ARBA" id="ARBA00008142"/>
    </source>
</evidence>
<comment type="similarity">
    <text evidence="3 8 9">Belongs to the NDK family.</text>
</comment>
<protein>
    <submittedName>
        <fullName evidence="11">Nucleoside diphosphate kinase family protein</fullName>
    </submittedName>
</protein>
<keyword evidence="12" id="KW-1185">Reference proteome</keyword>
<dbReference type="Pfam" id="PF00334">
    <property type="entry name" value="NDK"/>
    <property type="match status" value="1"/>
</dbReference>
<evidence type="ECO:0000256" key="1">
    <source>
        <dbReference type="ARBA" id="ARBA00000082"/>
    </source>
</evidence>
<dbReference type="GO" id="GO:0005524">
    <property type="term" value="F:ATP binding"/>
    <property type="evidence" value="ECO:0007669"/>
    <property type="project" value="UniProtKB-KW"/>
</dbReference>
<reference evidence="11 12" key="1">
    <citation type="journal article" date="2018" name="Mol. Plant">
        <title>The genome of Artemisia annua provides insight into the evolution of Asteraceae family and artemisinin biosynthesis.</title>
        <authorList>
            <person name="Shen Q."/>
            <person name="Zhang L."/>
            <person name="Liao Z."/>
            <person name="Wang S."/>
            <person name="Yan T."/>
            <person name="Shi P."/>
            <person name="Liu M."/>
            <person name="Fu X."/>
            <person name="Pan Q."/>
            <person name="Wang Y."/>
            <person name="Lv Z."/>
            <person name="Lu X."/>
            <person name="Zhang F."/>
            <person name="Jiang W."/>
            <person name="Ma Y."/>
            <person name="Chen M."/>
            <person name="Hao X."/>
            <person name="Li L."/>
            <person name="Tang Y."/>
            <person name="Lv G."/>
            <person name="Zhou Y."/>
            <person name="Sun X."/>
            <person name="Brodelius P.E."/>
            <person name="Rose J.K.C."/>
            <person name="Tang K."/>
        </authorList>
    </citation>
    <scope>NUCLEOTIDE SEQUENCE [LARGE SCALE GENOMIC DNA]</scope>
    <source>
        <strain evidence="12">cv. Huhao1</strain>
        <tissue evidence="11">Leaf</tissue>
    </source>
</reference>
<dbReference type="Proteomes" id="UP000245207">
    <property type="component" value="Unassembled WGS sequence"/>
</dbReference>
<keyword evidence="6 11" id="KW-0418">Kinase</keyword>
<dbReference type="EMBL" id="PKPP01003707">
    <property type="protein sequence ID" value="PWA68096.1"/>
    <property type="molecule type" value="Genomic_DNA"/>
</dbReference>
<sequence length="129" mass="14049">MNRRGGFGFTDCVVIIVLVSVALFSISSLATADLENERTLAIVKPDGVSVLIMVLEKTNAIADWRALIGPTDARKAKVTHPDSIRAMCGQDLERNCVHGSDSHDSAAREISFFFTDAFPEGTTQKHDEL</sequence>
<dbReference type="SUPFAM" id="SSF54919">
    <property type="entry name" value="Nucleoside diphosphate kinase, NDK"/>
    <property type="match status" value="1"/>
</dbReference>
<comment type="catalytic activity">
    <reaction evidence="1">
        <text>a 2'-deoxyribonucleoside 5'-diphosphate + ATP = a 2'-deoxyribonucleoside 5'-triphosphate + ADP</text>
        <dbReference type="Rhea" id="RHEA:44640"/>
        <dbReference type="ChEBI" id="CHEBI:30616"/>
        <dbReference type="ChEBI" id="CHEBI:61560"/>
        <dbReference type="ChEBI" id="CHEBI:73316"/>
        <dbReference type="ChEBI" id="CHEBI:456216"/>
        <dbReference type="EC" id="2.7.4.6"/>
    </reaction>
</comment>
<accession>A0A2U1N3P5</accession>
<evidence type="ECO:0000256" key="5">
    <source>
        <dbReference type="ARBA" id="ARBA00022741"/>
    </source>
</evidence>
<comment type="caution">
    <text evidence="11">The sequence shown here is derived from an EMBL/GenBank/DDBJ whole genome shotgun (WGS) entry which is preliminary data.</text>
</comment>
<dbReference type="GO" id="GO:0006228">
    <property type="term" value="P:UTP biosynthetic process"/>
    <property type="evidence" value="ECO:0007669"/>
    <property type="project" value="InterPro"/>
</dbReference>
<feature type="domain" description="Nucleoside diphosphate kinase-like" evidence="10">
    <location>
        <begin position="36"/>
        <end position="120"/>
    </location>
</feature>
<evidence type="ECO:0000256" key="4">
    <source>
        <dbReference type="ARBA" id="ARBA00022679"/>
    </source>
</evidence>
<keyword evidence="5" id="KW-0547">Nucleotide-binding</keyword>
<keyword evidence="7" id="KW-0067">ATP-binding</keyword>